<reference evidence="4 5" key="1">
    <citation type="journal article" date="2020" name="G3 (Bethesda)">
        <title>Improved Reference Genome for Cyclotella cryptica CCMP332, a Model for Cell Wall Morphogenesis, Salinity Adaptation, and Lipid Production in Diatoms (Bacillariophyta).</title>
        <authorList>
            <person name="Roberts W.R."/>
            <person name="Downey K.M."/>
            <person name="Ruck E.C."/>
            <person name="Traller J.C."/>
            <person name="Alverson A.J."/>
        </authorList>
    </citation>
    <scope>NUCLEOTIDE SEQUENCE [LARGE SCALE GENOMIC DNA]</scope>
    <source>
        <strain evidence="4 5">CCMP332</strain>
    </source>
</reference>
<evidence type="ECO:0000313" key="4">
    <source>
        <dbReference type="EMBL" id="KAL3787424.1"/>
    </source>
</evidence>
<dbReference type="PROSITE" id="PS00061">
    <property type="entry name" value="ADH_SHORT"/>
    <property type="match status" value="1"/>
</dbReference>
<dbReference type="PANTHER" id="PTHR43639">
    <property type="entry name" value="OXIDOREDUCTASE, SHORT-CHAIN DEHYDROGENASE/REDUCTASE FAMILY (AFU_ORTHOLOGUE AFUA_5G02870)"/>
    <property type="match status" value="1"/>
</dbReference>
<keyword evidence="2" id="KW-0560">Oxidoreductase</keyword>
<dbReference type="InterPro" id="IPR020904">
    <property type="entry name" value="Sc_DH/Rdtase_CS"/>
</dbReference>
<dbReference type="PRINTS" id="PR00080">
    <property type="entry name" value="SDRFAMILY"/>
</dbReference>
<dbReference type="CDD" id="cd05233">
    <property type="entry name" value="SDR_c"/>
    <property type="match status" value="1"/>
</dbReference>
<sequence length="278" mass="29994">MASPKVCVLTGASGTIGYAIAKALKASNVSSSSTHNWHVIIIGRRPPPPSITNIDGATPSVLPYDVFLKVDDMTKEDLVTSALNSHFESLQNNDDPKMKALNRLDLLINCAGCSLGNEPIVNVSADTFRTVMEINLVVPFILSRWAFTKFATMGDEGGRIINIGSVASESPRLHMVPYATSKFALTGLTRAFALDGRHLAQTTKSDATGMVAVCQINPGNVRSSIMSPEEMERREREEGFVEPDEIGMYVANVANMPNSVNVLESIAMPTRMPLVGRG</sequence>
<dbReference type="Proteomes" id="UP001516023">
    <property type="component" value="Unassembled WGS sequence"/>
</dbReference>
<name>A0ABD3PIG3_9STRA</name>
<protein>
    <submittedName>
        <fullName evidence="4">Uncharacterized protein</fullName>
    </submittedName>
</protein>
<keyword evidence="5" id="KW-1185">Reference proteome</keyword>
<evidence type="ECO:0000313" key="5">
    <source>
        <dbReference type="Proteomes" id="UP001516023"/>
    </source>
</evidence>
<proteinExistence type="inferred from homology"/>
<dbReference type="PANTHER" id="PTHR43639:SF1">
    <property type="entry name" value="SHORT-CHAIN DEHYDROGENASE_REDUCTASE FAMILY PROTEIN"/>
    <property type="match status" value="1"/>
</dbReference>
<gene>
    <name evidence="4" type="ORF">HJC23_001821</name>
</gene>
<dbReference type="Pfam" id="PF00106">
    <property type="entry name" value="adh_short"/>
    <property type="match status" value="1"/>
</dbReference>
<dbReference type="EMBL" id="JABMIG020000175">
    <property type="protein sequence ID" value="KAL3787424.1"/>
    <property type="molecule type" value="Genomic_DNA"/>
</dbReference>
<evidence type="ECO:0000256" key="1">
    <source>
        <dbReference type="ARBA" id="ARBA00006484"/>
    </source>
</evidence>
<dbReference type="GO" id="GO:0016491">
    <property type="term" value="F:oxidoreductase activity"/>
    <property type="evidence" value="ECO:0007669"/>
    <property type="project" value="UniProtKB-KW"/>
</dbReference>
<dbReference type="Gene3D" id="3.40.50.720">
    <property type="entry name" value="NAD(P)-binding Rossmann-like Domain"/>
    <property type="match status" value="1"/>
</dbReference>
<comment type="caution">
    <text evidence="4">The sequence shown here is derived from an EMBL/GenBank/DDBJ whole genome shotgun (WGS) entry which is preliminary data.</text>
</comment>
<dbReference type="PRINTS" id="PR00081">
    <property type="entry name" value="GDHRDH"/>
</dbReference>
<organism evidence="4 5">
    <name type="scientific">Cyclotella cryptica</name>
    <dbReference type="NCBI Taxonomy" id="29204"/>
    <lineage>
        <taxon>Eukaryota</taxon>
        <taxon>Sar</taxon>
        <taxon>Stramenopiles</taxon>
        <taxon>Ochrophyta</taxon>
        <taxon>Bacillariophyta</taxon>
        <taxon>Coscinodiscophyceae</taxon>
        <taxon>Thalassiosirophycidae</taxon>
        <taxon>Stephanodiscales</taxon>
        <taxon>Stephanodiscaceae</taxon>
        <taxon>Cyclotella</taxon>
    </lineage>
</organism>
<dbReference type="InterPro" id="IPR036291">
    <property type="entry name" value="NAD(P)-bd_dom_sf"/>
</dbReference>
<dbReference type="AlphaFoldDB" id="A0ABD3PIG3"/>
<comment type="similarity">
    <text evidence="1 3">Belongs to the short-chain dehydrogenases/reductases (SDR) family.</text>
</comment>
<dbReference type="SUPFAM" id="SSF51735">
    <property type="entry name" value="NAD(P)-binding Rossmann-fold domains"/>
    <property type="match status" value="1"/>
</dbReference>
<evidence type="ECO:0000256" key="2">
    <source>
        <dbReference type="ARBA" id="ARBA00023002"/>
    </source>
</evidence>
<dbReference type="InterPro" id="IPR002347">
    <property type="entry name" value="SDR_fam"/>
</dbReference>
<evidence type="ECO:0000256" key="3">
    <source>
        <dbReference type="RuleBase" id="RU000363"/>
    </source>
</evidence>
<accession>A0ABD3PIG3</accession>